<feature type="transmembrane region" description="Helical" evidence="1">
    <location>
        <begin position="12"/>
        <end position="41"/>
    </location>
</feature>
<reference evidence="2 3" key="1">
    <citation type="submission" date="2020-08" db="EMBL/GenBank/DDBJ databases">
        <title>Sequencing the genomes of 1000 actinobacteria strains.</title>
        <authorList>
            <person name="Klenk H.-P."/>
        </authorList>
    </citation>
    <scope>NUCLEOTIDE SEQUENCE [LARGE SCALE GENOMIC DNA]</scope>
    <source>
        <strain evidence="2 3">DSM 40129</strain>
    </source>
</reference>
<keyword evidence="1" id="KW-1133">Transmembrane helix</keyword>
<keyword evidence="1" id="KW-0812">Transmembrane</keyword>
<name>A0AA89QE65_STRCU</name>
<dbReference type="RefSeq" id="WP_311240826.1">
    <property type="nucleotide sequence ID" value="NZ_BAABFE010000021.1"/>
</dbReference>
<keyword evidence="1" id="KW-0472">Membrane</keyword>
<evidence type="ECO:0000256" key="1">
    <source>
        <dbReference type="SAM" id="Phobius"/>
    </source>
</evidence>
<protein>
    <submittedName>
        <fullName evidence="2">Uncharacterized protein</fullName>
    </submittedName>
</protein>
<proteinExistence type="predicted"/>
<dbReference type="EMBL" id="JACHLX010000002">
    <property type="protein sequence ID" value="MBB5816885.1"/>
    <property type="molecule type" value="Genomic_DNA"/>
</dbReference>
<dbReference type="GeneID" id="93835844"/>
<sequence>MTRPTRRTPRRLVHAASFAMLRGAAYATGSTVMTILLLWLVSR</sequence>
<organism evidence="2 3">
    <name type="scientific">Streptomyces collinus</name>
    <dbReference type="NCBI Taxonomy" id="42684"/>
    <lineage>
        <taxon>Bacteria</taxon>
        <taxon>Bacillati</taxon>
        <taxon>Actinomycetota</taxon>
        <taxon>Actinomycetes</taxon>
        <taxon>Kitasatosporales</taxon>
        <taxon>Streptomycetaceae</taxon>
        <taxon>Streptomyces</taxon>
    </lineage>
</organism>
<dbReference type="Proteomes" id="UP000579531">
    <property type="component" value="Unassembled WGS sequence"/>
</dbReference>
<evidence type="ECO:0000313" key="2">
    <source>
        <dbReference type="EMBL" id="MBB5816885.1"/>
    </source>
</evidence>
<gene>
    <name evidence="2" type="ORF">HNR72_008007</name>
</gene>
<evidence type="ECO:0000313" key="3">
    <source>
        <dbReference type="Proteomes" id="UP000579531"/>
    </source>
</evidence>
<comment type="caution">
    <text evidence="2">The sequence shown here is derived from an EMBL/GenBank/DDBJ whole genome shotgun (WGS) entry which is preliminary data.</text>
</comment>
<accession>A0AA89QE65</accession>
<dbReference type="AlphaFoldDB" id="A0AA89QE65"/>
<keyword evidence="3" id="KW-1185">Reference proteome</keyword>